<organism evidence="1 2">
    <name type="scientific">Tatumella morbirosei</name>
    <dbReference type="NCBI Taxonomy" id="642227"/>
    <lineage>
        <taxon>Bacteria</taxon>
        <taxon>Pseudomonadati</taxon>
        <taxon>Pseudomonadota</taxon>
        <taxon>Gammaproteobacteria</taxon>
        <taxon>Enterobacterales</taxon>
        <taxon>Erwiniaceae</taxon>
        <taxon>Tatumella</taxon>
    </lineage>
</organism>
<evidence type="ECO:0000313" key="1">
    <source>
        <dbReference type="EMBL" id="KGD72267.1"/>
    </source>
</evidence>
<comment type="caution">
    <text evidence="1">The sequence shown here is derived from an EMBL/GenBank/DDBJ whole genome shotgun (WGS) entry which is preliminary data.</text>
</comment>
<dbReference type="AlphaFoldDB" id="A0A095T6G3"/>
<keyword evidence="2" id="KW-1185">Reference proteome</keyword>
<name>A0A095T6G3_9GAMM</name>
<protein>
    <submittedName>
        <fullName evidence="1">Uncharacterized protein</fullName>
    </submittedName>
</protein>
<dbReference type="EMBL" id="JPKR02000003">
    <property type="protein sequence ID" value="KGD72267.1"/>
    <property type="molecule type" value="Genomic_DNA"/>
</dbReference>
<gene>
    <name evidence="1" type="ORF">HA49_16105</name>
</gene>
<reference evidence="1" key="1">
    <citation type="submission" date="2014-12" db="EMBL/GenBank/DDBJ databases">
        <title>The draft genome of the Tatumella morbirosei type strain, LMG23360T isolated from pineapple rot.</title>
        <authorList>
            <person name="Smits T.H."/>
            <person name="Palmer M."/>
            <person name="Venter S.N."/>
            <person name="Duffy B."/>
            <person name="Steenkamp E.T."/>
            <person name="Chan W.Y."/>
            <person name="Coutinho T.A."/>
            <person name="Coetzee M.P."/>
            <person name="De Maayer P."/>
        </authorList>
    </citation>
    <scope>NUCLEOTIDE SEQUENCE [LARGE SCALE GENOMIC DNA]</scope>
    <source>
        <strain evidence="1">LMG 23360</strain>
    </source>
</reference>
<evidence type="ECO:0000313" key="2">
    <source>
        <dbReference type="Proteomes" id="UP000029577"/>
    </source>
</evidence>
<accession>A0A095T6G3</accession>
<dbReference type="STRING" id="642227.HA49_16105"/>
<proteinExistence type="predicted"/>
<sequence length="84" mass="10061">MYREYPCYWLAHILHRILRKINIWRGAKMKKISSVRQQAKLLWTQWLSFAVFTQAGSALEGSHQQLYADAAENFNRYGVEKRRM</sequence>
<dbReference type="Proteomes" id="UP000029577">
    <property type="component" value="Unassembled WGS sequence"/>
</dbReference>